<keyword evidence="1 2" id="KW-0560">Oxidoreductase</keyword>
<feature type="transmembrane region" description="Helical" evidence="1">
    <location>
        <begin position="277"/>
        <end position="297"/>
    </location>
</feature>
<accession>A0ABM9NTM4</accession>
<organism evidence="2 3">
    <name type="scientific">Tenacibaculum platacis</name>
    <dbReference type="NCBI Taxonomy" id="3137852"/>
    <lineage>
        <taxon>Bacteria</taxon>
        <taxon>Pseudomonadati</taxon>
        <taxon>Bacteroidota</taxon>
        <taxon>Flavobacteriia</taxon>
        <taxon>Flavobacteriales</taxon>
        <taxon>Flavobacteriaceae</taxon>
        <taxon>Tenacibaculum</taxon>
    </lineage>
</organism>
<dbReference type="EC" id="1.13.11.63" evidence="1"/>
<keyword evidence="3" id="KW-1185">Reference proteome</keyword>
<comment type="subcellular location">
    <subcellularLocation>
        <location evidence="1">Cell membrane</location>
        <topology evidence="1">Multi-pass membrane protein</topology>
    </subcellularLocation>
</comment>
<feature type="transmembrane region" description="Helical" evidence="1">
    <location>
        <begin position="163"/>
        <end position="182"/>
    </location>
</feature>
<comment type="caution">
    <text evidence="1">Lacks conserved residue(s) required for the propagation of feature annotation.</text>
</comment>
<dbReference type="EMBL" id="CAXIXY010000003">
    <property type="protein sequence ID" value="CAL2078466.1"/>
    <property type="molecule type" value="Genomic_DNA"/>
</dbReference>
<proteinExistence type="inferred from homology"/>
<keyword evidence="1" id="KW-0408">Iron</keyword>
<reference evidence="2 3" key="1">
    <citation type="submission" date="2024-05" db="EMBL/GenBank/DDBJ databases">
        <authorList>
            <person name="Duchaud E."/>
        </authorList>
    </citation>
    <scope>NUCLEOTIDE SEQUENCE [LARGE SCALE GENOMIC DNA]</scope>
    <source>
        <strain evidence="2">Ena-SAMPLE-TAB-13-05-2024-13:56:06:370-140302</strain>
    </source>
</reference>
<name>A0ABM9NTM4_9FLAO</name>
<dbReference type="Proteomes" id="UP001497416">
    <property type="component" value="Unassembled WGS sequence"/>
</dbReference>
<dbReference type="Pfam" id="PF15461">
    <property type="entry name" value="BCD"/>
    <property type="match status" value="1"/>
</dbReference>
<dbReference type="InterPro" id="IPR022270">
    <property type="entry name" value="Blh_diox"/>
</dbReference>
<evidence type="ECO:0000313" key="3">
    <source>
        <dbReference type="Proteomes" id="UP001497416"/>
    </source>
</evidence>
<feature type="transmembrane region" description="Helical" evidence="1">
    <location>
        <begin position="123"/>
        <end position="142"/>
    </location>
</feature>
<evidence type="ECO:0000313" key="2">
    <source>
        <dbReference type="EMBL" id="CAL2078466.1"/>
    </source>
</evidence>
<dbReference type="GO" id="GO:0003834">
    <property type="term" value="F:beta-carotene 15,15'-dioxygenase activity"/>
    <property type="evidence" value="ECO:0007669"/>
    <property type="project" value="UniProtKB-EC"/>
</dbReference>
<comment type="function">
    <text evidence="1">Catalyzes the cleavage of beta-carotene at its central double bond (15,15') to yield two molecules of all-trans-retinal.</text>
</comment>
<evidence type="ECO:0000256" key="1">
    <source>
        <dbReference type="HAMAP-Rule" id="MF_02093"/>
    </source>
</evidence>
<feature type="transmembrane region" description="Helical" evidence="1">
    <location>
        <begin position="39"/>
        <end position="57"/>
    </location>
</feature>
<comment type="catalytic activity">
    <reaction evidence="1">
        <text>all-trans-beta-carotene + O2 = 2 all-trans-retinal</text>
        <dbReference type="Rhea" id="RHEA:32887"/>
        <dbReference type="ChEBI" id="CHEBI:15379"/>
        <dbReference type="ChEBI" id="CHEBI:17579"/>
        <dbReference type="ChEBI" id="CHEBI:17898"/>
        <dbReference type="EC" id="1.13.11.63"/>
    </reaction>
</comment>
<keyword evidence="1" id="KW-0479">Metal-binding</keyword>
<comment type="similarity">
    <text evidence="1">Belongs to the Brp/Blh beta-carotene diooxygenase family.</text>
</comment>
<keyword evidence="1" id="KW-0223">Dioxygenase</keyword>
<feature type="transmembrane region" description="Helical" evidence="1">
    <location>
        <begin position="78"/>
        <end position="103"/>
    </location>
</feature>
<comment type="cofactor">
    <cofactor evidence="1">
        <name>Fe(2+)</name>
        <dbReference type="ChEBI" id="CHEBI:29033"/>
    </cofactor>
</comment>
<feature type="transmembrane region" description="Helical" evidence="1">
    <location>
        <begin position="254"/>
        <end position="271"/>
    </location>
</feature>
<feature type="transmembrane region" description="Helical" evidence="1">
    <location>
        <begin position="12"/>
        <end position="33"/>
    </location>
</feature>
<keyword evidence="1" id="KW-1003">Cell membrane</keyword>
<sequence>MKNVEQNIFLMTDYKSFIIVATFFSLWIAVFFSYEVENFLAYILILSFGIIHGSNDLKLVERKYVNLKKSFFVKILSIYVLFVLGTSVIFYFFPMIALTLFVLFSAYHFGEEHLSNTIKRINVMAPFIYLSHGLLLFSIIFYTNYSSVSTIIKEITGVDIPYIFFRNFFYISLSLTVTSFLLHLKAKTFTLLKVIEESFYLLILYVIFRTASLIWSFAIYFVFWHSIPSLIRQVNYLYGNYKLSSFREYLRSSFVYWLISIIGLGVIYFLFSKNQTYFTPILFILLACITFPHVWIISRLDKDY</sequence>
<keyword evidence="1" id="KW-0472">Membrane</keyword>
<keyword evidence="1" id="KW-0812">Transmembrane</keyword>
<dbReference type="HAMAP" id="MF_02093">
    <property type="entry name" value="Beta_carotene_diox"/>
    <property type="match status" value="1"/>
</dbReference>
<dbReference type="NCBIfam" id="TIGR03753">
    <property type="entry name" value="blh_monoox"/>
    <property type="match status" value="1"/>
</dbReference>
<comment type="caution">
    <text evidence="2">The sequence shown here is derived from an EMBL/GenBank/DDBJ whole genome shotgun (WGS) entry which is preliminary data.</text>
</comment>
<keyword evidence="1" id="KW-1133">Transmembrane helix</keyword>
<feature type="transmembrane region" description="Helical" evidence="1">
    <location>
        <begin position="202"/>
        <end position="223"/>
    </location>
</feature>
<protein>
    <recommendedName>
        <fullName evidence="1">Probable beta-carotene 15,15'-dioxygenase</fullName>
        <ecNumber evidence="1">1.13.11.63</ecNumber>
    </recommendedName>
</protein>
<gene>
    <name evidence="2" type="ORF">T190607A01A_10700</name>
</gene>